<dbReference type="Proteomes" id="UP000647416">
    <property type="component" value="Unassembled WGS sequence"/>
</dbReference>
<evidence type="ECO:0000256" key="1">
    <source>
        <dbReference type="SAM" id="Phobius"/>
    </source>
</evidence>
<gene>
    <name evidence="2" type="ORF">H8706_01205</name>
</gene>
<name>A0A926F499_9FIRM</name>
<organism evidence="2 3">
    <name type="scientific">Qingrenia yutianensis</name>
    <dbReference type="NCBI Taxonomy" id="2763676"/>
    <lineage>
        <taxon>Bacteria</taxon>
        <taxon>Bacillati</taxon>
        <taxon>Bacillota</taxon>
        <taxon>Clostridia</taxon>
        <taxon>Eubacteriales</taxon>
        <taxon>Oscillospiraceae</taxon>
        <taxon>Qingrenia</taxon>
    </lineage>
</organism>
<dbReference type="AlphaFoldDB" id="A0A926F499"/>
<dbReference type="RefSeq" id="WP_262431172.1">
    <property type="nucleotide sequence ID" value="NZ_JACRTE010000001.1"/>
</dbReference>
<keyword evidence="3" id="KW-1185">Reference proteome</keyword>
<evidence type="ECO:0008006" key="4">
    <source>
        <dbReference type="Google" id="ProtNLM"/>
    </source>
</evidence>
<reference evidence="2" key="1">
    <citation type="submission" date="2020-08" db="EMBL/GenBank/DDBJ databases">
        <title>Genome public.</title>
        <authorList>
            <person name="Liu C."/>
            <person name="Sun Q."/>
        </authorList>
    </citation>
    <scope>NUCLEOTIDE SEQUENCE</scope>
    <source>
        <strain evidence="2">NSJ-50</strain>
    </source>
</reference>
<proteinExistence type="predicted"/>
<dbReference type="EMBL" id="JACRTE010000001">
    <property type="protein sequence ID" value="MBC8595488.1"/>
    <property type="molecule type" value="Genomic_DNA"/>
</dbReference>
<keyword evidence="1" id="KW-0812">Transmembrane</keyword>
<comment type="caution">
    <text evidence="2">The sequence shown here is derived from an EMBL/GenBank/DDBJ whole genome shotgun (WGS) entry which is preliminary data.</text>
</comment>
<accession>A0A926F499</accession>
<feature type="transmembrane region" description="Helical" evidence="1">
    <location>
        <begin position="24"/>
        <end position="43"/>
    </location>
</feature>
<evidence type="ECO:0000313" key="2">
    <source>
        <dbReference type="EMBL" id="MBC8595488.1"/>
    </source>
</evidence>
<feature type="transmembrane region" description="Helical" evidence="1">
    <location>
        <begin position="55"/>
        <end position="73"/>
    </location>
</feature>
<sequence length="84" mass="9580">MENLKVKIKEWAITVENGLKCFDIIDFGILCTSFMSIGCLFGSAKRKLMRKIAPFVAFLGIISTAYVIIKLFFKDSVPYTKIRH</sequence>
<protein>
    <recommendedName>
        <fullName evidence="4">Transmembrane protein</fullName>
    </recommendedName>
</protein>
<evidence type="ECO:0000313" key="3">
    <source>
        <dbReference type="Proteomes" id="UP000647416"/>
    </source>
</evidence>
<keyword evidence="1" id="KW-1133">Transmembrane helix</keyword>
<keyword evidence="1" id="KW-0472">Membrane</keyword>